<proteinExistence type="predicted"/>
<dbReference type="EMBL" id="OOIN01000005">
    <property type="protein sequence ID" value="SPO23158.1"/>
    <property type="molecule type" value="Genomic_DNA"/>
</dbReference>
<accession>A0A5C3DY71</accession>
<evidence type="ECO:0000313" key="3">
    <source>
        <dbReference type="Proteomes" id="UP000324022"/>
    </source>
</evidence>
<feature type="chain" id="PRO_5022944921" description="Secreted peptide" evidence="1">
    <location>
        <begin position="23"/>
        <end position="75"/>
    </location>
</feature>
<name>A0A5C3DY71_9BASI</name>
<keyword evidence="3" id="KW-1185">Reference proteome</keyword>
<protein>
    <recommendedName>
        <fullName evidence="4">Secreted peptide</fullName>
    </recommendedName>
</protein>
<sequence>MLLPLLVVVLLPLPLLLLCCHSLLPLASRQSATCVSFLSLFLSPLPPSSAQHLAPFLTRYTSSSSPSLQSSILPL</sequence>
<feature type="signal peptide" evidence="1">
    <location>
        <begin position="1"/>
        <end position="22"/>
    </location>
</feature>
<reference evidence="2 3" key="1">
    <citation type="submission" date="2018-03" db="EMBL/GenBank/DDBJ databases">
        <authorList>
            <person name="Guldener U."/>
        </authorList>
    </citation>
    <scope>NUCLEOTIDE SEQUENCE [LARGE SCALE GENOMIC DNA]</scope>
    <source>
        <strain evidence="2 3">NBRC100155</strain>
    </source>
</reference>
<evidence type="ECO:0008006" key="4">
    <source>
        <dbReference type="Google" id="ProtNLM"/>
    </source>
</evidence>
<dbReference type="Proteomes" id="UP000324022">
    <property type="component" value="Unassembled WGS sequence"/>
</dbReference>
<gene>
    <name evidence="2" type="ORF">UTRI_01836</name>
</gene>
<evidence type="ECO:0000313" key="2">
    <source>
        <dbReference type="EMBL" id="SPO23158.1"/>
    </source>
</evidence>
<keyword evidence="1" id="KW-0732">Signal</keyword>
<organism evidence="2 3">
    <name type="scientific">Ustilago trichophora</name>
    <dbReference type="NCBI Taxonomy" id="86804"/>
    <lineage>
        <taxon>Eukaryota</taxon>
        <taxon>Fungi</taxon>
        <taxon>Dikarya</taxon>
        <taxon>Basidiomycota</taxon>
        <taxon>Ustilaginomycotina</taxon>
        <taxon>Ustilaginomycetes</taxon>
        <taxon>Ustilaginales</taxon>
        <taxon>Ustilaginaceae</taxon>
        <taxon>Ustilago</taxon>
    </lineage>
</organism>
<dbReference type="AlphaFoldDB" id="A0A5C3DY71"/>
<evidence type="ECO:0000256" key="1">
    <source>
        <dbReference type="SAM" id="SignalP"/>
    </source>
</evidence>